<dbReference type="InterPro" id="IPR017972">
    <property type="entry name" value="Cyt_P450_CS"/>
</dbReference>
<organism evidence="9 10">
    <name type="scientific">Aspergillus tanneri</name>
    <dbReference type="NCBI Taxonomy" id="1220188"/>
    <lineage>
        <taxon>Eukaryota</taxon>
        <taxon>Fungi</taxon>
        <taxon>Dikarya</taxon>
        <taxon>Ascomycota</taxon>
        <taxon>Pezizomycotina</taxon>
        <taxon>Eurotiomycetes</taxon>
        <taxon>Eurotiomycetidae</taxon>
        <taxon>Eurotiales</taxon>
        <taxon>Aspergillaceae</taxon>
        <taxon>Aspergillus</taxon>
        <taxon>Aspergillus subgen. Circumdati</taxon>
    </lineage>
</organism>
<evidence type="ECO:0000256" key="5">
    <source>
        <dbReference type="ARBA" id="ARBA00023004"/>
    </source>
</evidence>
<comment type="caution">
    <text evidence="9">The sequence shown here is derived from an EMBL/GenBank/DDBJ whole genome shotgun (WGS) entry which is preliminary data.</text>
</comment>
<dbReference type="InterPro" id="IPR001128">
    <property type="entry name" value="Cyt_P450"/>
</dbReference>
<evidence type="ECO:0000256" key="6">
    <source>
        <dbReference type="ARBA" id="ARBA00023033"/>
    </source>
</evidence>
<dbReference type="Gene3D" id="1.10.630.10">
    <property type="entry name" value="Cytochrome P450"/>
    <property type="match status" value="2"/>
</dbReference>
<protein>
    <recommendedName>
        <fullName evidence="11">Cytochrome P450 monooxygenase</fullName>
    </recommendedName>
</protein>
<evidence type="ECO:0000256" key="1">
    <source>
        <dbReference type="ARBA" id="ARBA00001971"/>
    </source>
</evidence>
<dbReference type="EMBL" id="QUQM01000006">
    <property type="protein sequence ID" value="KAA8643988.1"/>
    <property type="molecule type" value="Genomic_DNA"/>
</dbReference>
<evidence type="ECO:0000313" key="9">
    <source>
        <dbReference type="EMBL" id="KAA8643988.1"/>
    </source>
</evidence>
<dbReference type="Proteomes" id="UP000324241">
    <property type="component" value="Unassembled WGS sequence"/>
</dbReference>
<dbReference type="PROSITE" id="PS00086">
    <property type="entry name" value="CYTOCHROME_P450"/>
    <property type="match status" value="1"/>
</dbReference>
<dbReference type="InterPro" id="IPR036396">
    <property type="entry name" value="Cyt_P450_sf"/>
</dbReference>
<keyword evidence="7 8" id="KW-0349">Heme</keyword>
<evidence type="ECO:0000313" key="10">
    <source>
        <dbReference type="Proteomes" id="UP000324241"/>
    </source>
</evidence>
<accession>A0A5M9MAR2</accession>
<dbReference type="AlphaFoldDB" id="A0A5M9MAR2"/>
<keyword evidence="6 8" id="KW-0503">Monooxygenase</keyword>
<dbReference type="OrthoDB" id="3945418at2759"/>
<dbReference type="RefSeq" id="XP_033423349.1">
    <property type="nucleotide sequence ID" value="XM_033572797.1"/>
</dbReference>
<evidence type="ECO:0000256" key="2">
    <source>
        <dbReference type="ARBA" id="ARBA00010617"/>
    </source>
</evidence>
<keyword evidence="5 7" id="KW-0408">Iron</keyword>
<keyword evidence="4 8" id="KW-0560">Oxidoreductase</keyword>
<dbReference type="InterPro" id="IPR002401">
    <property type="entry name" value="Cyt_P450_E_grp-I"/>
</dbReference>
<dbReference type="PANTHER" id="PTHR24305:SF166">
    <property type="entry name" value="CYTOCHROME P450 12A4, MITOCHONDRIAL-RELATED"/>
    <property type="match status" value="1"/>
</dbReference>
<dbReference type="SUPFAM" id="SSF48264">
    <property type="entry name" value="Cytochrome P450"/>
    <property type="match status" value="1"/>
</dbReference>
<proteinExistence type="inferred from homology"/>
<reference evidence="9 10" key="1">
    <citation type="submission" date="2019-08" db="EMBL/GenBank/DDBJ databases">
        <title>The genome sequence of a newly discovered highly antifungal drug resistant Aspergillus species, Aspergillus tanneri NIH 1004.</title>
        <authorList>
            <person name="Mounaud S."/>
            <person name="Singh I."/>
            <person name="Joardar V."/>
            <person name="Pakala S."/>
            <person name="Pakala S."/>
            <person name="Venepally P."/>
            <person name="Chung J.K."/>
            <person name="Losada L."/>
            <person name="Nierman W.C."/>
        </authorList>
    </citation>
    <scope>NUCLEOTIDE SEQUENCE [LARGE SCALE GENOMIC DNA]</scope>
    <source>
        <strain evidence="9 10">NIH1004</strain>
    </source>
</reference>
<dbReference type="PANTHER" id="PTHR24305">
    <property type="entry name" value="CYTOCHROME P450"/>
    <property type="match status" value="1"/>
</dbReference>
<dbReference type="VEuPathDB" id="FungiDB:EYZ11_011363"/>
<evidence type="ECO:0000256" key="3">
    <source>
        <dbReference type="ARBA" id="ARBA00022723"/>
    </source>
</evidence>
<evidence type="ECO:0008006" key="11">
    <source>
        <dbReference type="Google" id="ProtNLM"/>
    </source>
</evidence>
<evidence type="ECO:0000256" key="7">
    <source>
        <dbReference type="PIRSR" id="PIRSR602401-1"/>
    </source>
</evidence>
<gene>
    <name evidence="9" type="ORF">ATNIH1004_008184</name>
</gene>
<dbReference type="GO" id="GO:0005506">
    <property type="term" value="F:iron ion binding"/>
    <property type="evidence" value="ECO:0007669"/>
    <property type="project" value="InterPro"/>
</dbReference>
<dbReference type="GeneID" id="54330886"/>
<keyword evidence="3 7" id="KW-0479">Metal-binding</keyword>
<comment type="similarity">
    <text evidence="2 8">Belongs to the cytochrome P450 family.</text>
</comment>
<dbReference type="Pfam" id="PF00067">
    <property type="entry name" value="p450"/>
    <property type="match status" value="1"/>
</dbReference>
<dbReference type="GO" id="GO:0016705">
    <property type="term" value="F:oxidoreductase activity, acting on paired donors, with incorporation or reduction of molecular oxygen"/>
    <property type="evidence" value="ECO:0007669"/>
    <property type="project" value="InterPro"/>
</dbReference>
<dbReference type="InterPro" id="IPR050121">
    <property type="entry name" value="Cytochrome_P450_monoxygenase"/>
</dbReference>
<sequence length="368" mass="42480">MTNTKVAQPRRDLFQPHLSQKAINEIQPLLERSQSRFTEILERASDDGRTVDLSLGYSCVTIDMLLGYTFGQSLKALNSGDFDFPPAEDMDDVLYRSLWVKHFPVSLEAIFGIIFYLPRLITKKLKISSIIDMKEKCYRMLLELTEKRMHHKQSHHTMFDTAIDQLISESPKAPSIQDLTAEGLQWVAKKLKNELRSSMPDPQTRIKIEELGRLPYLRGLVKESLRFTQGAPGRLPMIVPDSGVTLCGQFIPAKTIVSSSHYVYHFDPHVFKDPMQFRPERWLKDEDREQLEKYLLSFSRGSRTCIGINLAHAELYLIFAHMFRRFNFCLDGTTDDEMELRDYYAPIARGHLKVILTSSTTVGETERR</sequence>
<comment type="cofactor">
    <cofactor evidence="1 7">
        <name>heme</name>
        <dbReference type="ChEBI" id="CHEBI:30413"/>
    </cofactor>
</comment>
<feature type="binding site" description="axial binding residue" evidence="7">
    <location>
        <position position="305"/>
    </location>
    <ligand>
        <name>heme</name>
        <dbReference type="ChEBI" id="CHEBI:30413"/>
    </ligand>
    <ligandPart>
        <name>Fe</name>
        <dbReference type="ChEBI" id="CHEBI:18248"/>
    </ligandPart>
</feature>
<name>A0A5M9MAR2_9EURO</name>
<dbReference type="PRINTS" id="PR00463">
    <property type="entry name" value="EP450I"/>
</dbReference>
<evidence type="ECO:0000256" key="8">
    <source>
        <dbReference type="RuleBase" id="RU000461"/>
    </source>
</evidence>
<dbReference type="VEuPathDB" id="FungiDB:EYZ11_011362"/>
<evidence type="ECO:0000256" key="4">
    <source>
        <dbReference type="ARBA" id="ARBA00023002"/>
    </source>
</evidence>
<dbReference type="GO" id="GO:0004497">
    <property type="term" value="F:monooxygenase activity"/>
    <property type="evidence" value="ECO:0007669"/>
    <property type="project" value="UniProtKB-KW"/>
</dbReference>
<dbReference type="CDD" id="cd11062">
    <property type="entry name" value="CYP58-like"/>
    <property type="match status" value="1"/>
</dbReference>
<dbReference type="GO" id="GO:0020037">
    <property type="term" value="F:heme binding"/>
    <property type="evidence" value="ECO:0007669"/>
    <property type="project" value="InterPro"/>
</dbReference>